<dbReference type="InterPro" id="IPR023208">
    <property type="entry name" value="P450R"/>
</dbReference>
<evidence type="ECO:0000256" key="8">
    <source>
        <dbReference type="ARBA" id="ARBA00022857"/>
    </source>
</evidence>
<keyword evidence="5 13" id="KW-0812">Transmembrane</keyword>
<dbReference type="GO" id="GO:0010181">
    <property type="term" value="F:FMN binding"/>
    <property type="evidence" value="ECO:0007669"/>
    <property type="project" value="InterPro"/>
</dbReference>
<dbReference type="InterPro" id="IPR039261">
    <property type="entry name" value="FNR_nucleotide-bd"/>
</dbReference>
<dbReference type="PRINTS" id="PR00369">
    <property type="entry name" value="FLAVODOXIN"/>
</dbReference>
<dbReference type="PANTHER" id="PTHR19384">
    <property type="entry name" value="NITRIC OXIDE SYNTHASE-RELATED"/>
    <property type="match status" value="1"/>
</dbReference>
<keyword evidence="9 13" id="KW-1133">Transmembrane helix</keyword>
<dbReference type="Gene3D" id="2.40.30.10">
    <property type="entry name" value="Translation factors"/>
    <property type="match status" value="1"/>
</dbReference>
<dbReference type="InterPro" id="IPR029039">
    <property type="entry name" value="Flavoprotein-like_sf"/>
</dbReference>
<feature type="domain" description="FAD-binding FR-type" evidence="15">
    <location>
        <begin position="247"/>
        <end position="487"/>
    </location>
</feature>
<accession>A0A7S3DAH4</accession>
<comment type="cofactor">
    <cofactor evidence="1">
        <name>FMN</name>
        <dbReference type="ChEBI" id="CHEBI:58210"/>
    </cofactor>
</comment>
<gene>
    <name evidence="16" type="ORF">PBIL07802_LOCUS13969</name>
    <name evidence="17" type="ORF">PBIL07802_LOCUS13971</name>
</gene>
<evidence type="ECO:0000313" key="16">
    <source>
        <dbReference type="EMBL" id="CAE0251744.1"/>
    </source>
</evidence>
<dbReference type="PROSITE" id="PS50902">
    <property type="entry name" value="FLAVODOXIN_LIKE"/>
    <property type="match status" value="1"/>
</dbReference>
<organism evidence="17">
    <name type="scientific">Palpitomonas bilix</name>
    <dbReference type="NCBI Taxonomy" id="652834"/>
    <lineage>
        <taxon>Eukaryota</taxon>
        <taxon>Eukaryota incertae sedis</taxon>
    </lineage>
</organism>
<evidence type="ECO:0000256" key="4">
    <source>
        <dbReference type="ARBA" id="ARBA00022643"/>
    </source>
</evidence>
<dbReference type="SUPFAM" id="SSF52343">
    <property type="entry name" value="Ferredoxin reductase-like, C-terminal NADP-linked domain"/>
    <property type="match status" value="1"/>
</dbReference>
<reference evidence="17" key="1">
    <citation type="submission" date="2021-01" db="EMBL/GenBank/DDBJ databases">
        <authorList>
            <person name="Corre E."/>
            <person name="Pelletier E."/>
            <person name="Niang G."/>
            <person name="Scheremetjew M."/>
            <person name="Finn R."/>
            <person name="Kale V."/>
            <person name="Holt S."/>
            <person name="Cochrane G."/>
            <person name="Meng A."/>
            <person name="Brown T."/>
            <person name="Cohen L."/>
        </authorList>
    </citation>
    <scope>NUCLEOTIDE SEQUENCE</scope>
    <source>
        <strain evidence="17">NIES-2562</strain>
    </source>
</reference>
<dbReference type="EMBL" id="HBIB01021501">
    <property type="protein sequence ID" value="CAE0251746.1"/>
    <property type="molecule type" value="Transcribed_RNA"/>
</dbReference>
<comment type="cofactor">
    <cofactor evidence="2">
        <name>FAD</name>
        <dbReference type="ChEBI" id="CHEBI:57692"/>
    </cofactor>
</comment>
<dbReference type="SUPFAM" id="SSF52218">
    <property type="entry name" value="Flavoproteins"/>
    <property type="match status" value="1"/>
</dbReference>
<evidence type="ECO:0000256" key="2">
    <source>
        <dbReference type="ARBA" id="ARBA00001974"/>
    </source>
</evidence>
<feature type="domain" description="Flavodoxin-like" evidence="14">
    <location>
        <begin position="60"/>
        <end position="199"/>
    </location>
</feature>
<evidence type="ECO:0000256" key="6">
    <source>
        <dbReference type="ARBA" id="ARBA00022824"/>
    </source>
</evidence>
<keyword evidence="10" id="KW-0560">Oxidoreductase</keyword>
<dbReference type="GO" id="GO:0005829">
    <property type="term" value="C:cytosol"/>
    <property type="evidence" value="ECO:0007669"/>
    <property type="project" value="TreeGrafter"/>
</dbReference>
<dbReference type="PANTHER" id="PTHR19384:SF17">
    <property type="entry name" value="NADPH--CYTOCHROME P450 REDUCTASE"/>
    <property type="match status" value="1"/>
</dbReference>
<dbReference type="InterPro" id="IPR001433">
    <property type="entry name" value="OxRdtase_FAD/NAD-bd"/>
</dbReference>
<dbReference type="Gene3D" id="3.40.50.80">
    <property type="entry name" value="Nucleotide-binding domain of ferredoxin-NADP reductase (FNR) module"/>
    <property type="match status" value="1"/>
</dbReference>
<evidence type="ECO:0000256" key="1">
    <source>
        <dbReference type="ARBA" id="ARBA00001917"/>
    </source>
</evidence>
<evidence type="ECO:0000256" key="7">
    <source>
        <dbReference type="ARBA" id="ARBA00022827"/>
    </source>
</evidence>
<proteinExistence type="predicted"/>
<dbReference type="GO" id="GO:0003958">
    <property type="term" value="F:NADPH-hemoprotein reductase activity"/>
    <property type="evidence" value="ECO:0007669"/>
    <property type="project" value="UniProtKB-EC"/>
</dbReference>
<keyword evidence="8" id="KW-0521">NADP</keyword>
<dbReference type="InterPro" id="IPR017938">
    <property type="entry name" value="Riboflavin_synthase-like_b-brl"/>
</dbReference>
<feature type="transmembrane region" description="Helical" evidence="13">
    <location>
        <begin position="6"/>
        <end position="25"/>
    </location>
</feature>
<evidence type="ECO:0000256" key="13">
    <source>
        <dbReference type="SAM" id="Phobius"/>
    </source>
</evidence>
<name>A0A7S3DAH4_9EUKA</name>
<evidence type="ECO:0000256" key="9">
    <source>
        <dbReference type="ARBA" id="ARBA00022989"/>
    </source>
</evidence>
<dbReference type="InterPro" id="IPR008254">
    <property type="entry name" value="Flavodoxin/NO_synth"/>
</dbReference>
<evidence type="ECO:0000256" key="5">
    <source>
        <dbReference type="ARBA" id="ARBA00022692"/>
    </source>
</evidence>
<evidence type="ECO:0000256" key="10">
    <source>
        <dbReference type="ARBA" id="ARBA00023002"/>
    </source>
</evidence>
<dbReference type="InterPro" id="IPR003097">
    <property type="entry name" value="CysJ-like_FAD-binding"/>
</dbReference>
<evidence type="ECO:0000256" key="11">
    <source>
        <dbReference type="ARBA" id="ARBA00023136"/>
    </source>
</evidence>
<evidence type="ECO:0000259" key="15">
    <source>
        <dbReference type="PROSITE" id="PS51384"/>
    </source>
</evidence>
<evidence type="ECO:0000313" key="17">
    <source>
        <dbReference type="EMBL" id="CAE0251746.1"/>
    </source>
</evidence>
<keyword evidence="3" id="KW-0285">Flavoprotein</keyword>
<keyword evidence="7" id="KW-0274">FAD</keyword>
<evidence type="ECO:0000256" key="12">
    <source>
        <dbReference type="ARBA" id="ARBA00023797"/>
    </source>
</evidence>
<dbReference type="GO" id="GO:0050660">
    <property type="term" value="F:flavin adenine dinucleotide binding"/>
    <property type="evidence" value="ECO:0007669"/>
    <property type="project" value="TreeGrafter"/>
</dbReference>
<dbReference type="Gene3D" id="3.40.50.360">
    <property type="match status" value="1"/>
</dbReference>
<evidence type="ECO:0000259" key="14">
    <source>
        <dbReference type="PROSITE" id="PS50902"/>
    </source>
</evidence>
<dbReference type="InterPro" id="IPR001094">
    <property type="entry name" value="Flavdoxin-like"/>
</dbReference>
<evidence type="ECO:0000256" key="3">
    <source>
        <dbReference type="ARBA" id="ARBA00022630"/>
    </source>
</evidence>
<protein>
    <recommendedName>
        <fullName evidence="12">NADPH--hemoprotein reductase</fullName>
        <ecNumber evidence="12">1.6.2.4</ecNumber>
    </recommendedName>
</protein>
<dbReference type="InterPro" id="IPR001709">
    <property type="entry name" value="Flavoprot_Pyr_Nucl_cyt_Rdtase"/>
</dbReference>
<dbReference type="InterPro" id="IPR023173">
    <property type="entry name" value="NADPH_Cyt_P450_Rdtase_alpha"/>
</dbReference>
<dbReference type="EC" id="1.6.2.4" evidence="12"/>
<keyword evidence="6" id="KW-0256">Endoplasmic reticulum</keyword>
<dbReference type="PRINTS" id="PR00371">
    <property type="entry name" value="FPNCR"/>
</dbReference>
<keyword evidence="4" id="KW-0288">FMN</keyword>
<keyword evidence="11 13" id="KW-0472">Membrane</keyword>
<sequence>MVDTLQLLGGIGGVAVLLAGIVFVVKGKKAKDEPTSAVAIVNKKDKVVKSRPQEDEDLHVKVLFGSQTGTAESFANRFVKEAKEHGLKAKAVDLEEFEIDFIAQEKNLVFLVATYGEGEPTDNAVKFHEWILEGGHDVTGMSYSVFGLGNRQYEHFNAMGKLVDEKLQEFGGKRITPVGLGDDDGTLEDDFESWKDRLWTPLRLSCGLTAKQEAVKAAKTESKFKIVEHEGAEVKVVPENPESMEGHKLHYATVTAVRELHGEASGRSCMHIELDMDGYDIQYHTGDHLGIFAPNPAELVEKAGRLMKFDLDGVFSLELRDGTAAKKPHFPQPVTFRRALTSFVDLTMPVRKSLLKTLSEFATNQDEAKKLATYGSKEGKAAFEKDIAAAEKTILDILSDFPSIDLPKDLFFELCPRLPARFYSISSSSSLYASTIHITCSVVDYNKSSGQHYRGVCSGWLQDNLLQSSHANMKVPCYVRHSTFRLPENPSTPVVMVGPGTGLAPLRGFIQERRFQKDSGSTVGETVLYFGCQHRDKDYIYKEELLEACNEGTLSALHLAFSREKEKKVYVQDLIRENADDVWRLLQAGCHFYVCGAMKMAKDVKKAVTEIAATNGKMSGNEAEAFVHKMVEEGAYQQDAW</sequence>
<dbReference type="Pfam" id="PF00175">
    <property type="entry name" value="NAD_binding_1"/>
    <property type="match status" value="1"/>
</dbReference>
<dbReference type="Pfam" id="PF00667">
    <property type="entry name" value="FAD_binding_1"/>
    <property type="match status" value="1"/>
</dbReference>
<dbReference type="AlphaFoldDB" id="A0A7S3DAH4"/>
<dbReference type="PROSITE" id="PS51384">
    <property type="entry name" value="FAD_FR"/>
    <property type="match status" value="1"/>
</dbReference>
<dbReference type="EMBL" id="HBIB01021499">
    <property type="protein sequence ID" value="CAE0251744.1"/>
    <property type="molecule type" value="Transcribed_RNA"/>
</dbReference>
<dbReference type="InterPro" id="IPR017927">
    <property type="entry name" value="FAD-bd_FR_type"/>
</dbReference>
<dbReference type="PIRSF" id="PIRSF000208">
    <property type="entry name" value="P450R"/>
    <property type="match status" value="1"/>
</dbReference>
<dbReference type="SUPFAM" id="SSF63380">
    <property type="entry name" value="Riboflavin synthase domain-like"/>
    <property type="match status" value="1"/>
</dbReference>
<dbReference type="Pfam" id="PF00258">
    <property type="entry name" value="Flavodoxin_1"/>
    <property type="match status" value="1"/>
</dbReference>
<dbReference type="Gene3D" id="1.20.990.10">
    <property type="entry name" value="NADPH-cytochrome p450 Reductase, Chain A, domain 3"/>
    <property type="match status" value="1"/>
</dbReference>
<dbReference type="FunFam" id="3.40.50.80:FF:000001">
    <property type="entry name" value="NADPH--cytochrome P450 reductase 1"/>
    <property type="match status" value="1"/>
</dbReference>